<organism evidence="1 2">
    <name type="scientific">Paractinoplanes abujensis</name>
    <dbReference type="NCBI Taxonomy" id="882441"/>
    <lineage>
        <taxon>Bacteria</taxon>
        <taxon>Bacillati</taxon>
        <taxon>Actinomycetota</taxon>
        <taxon>Actinomycetes</taxon>
        <taxon>Micromonosporales</taxon>
        <taxon>Micromonosporaceae</taxon>
        <taxon>Paractinoplanes</taxon>
    </lineage>
</organism>
<dbReference type="SUPFAM" id="SSF55144">
    <property type="entry name" value="LigT-like"/>
    <property type="match status" value="1"/>
</dbReference>
<sequence length="174" mass="18633">MEPTHSALIVAVAEAEPVVAAHRDRFDRAAAWGVPAHITVLFPFLPPADLDEHVLARVGQAAASVPAFWCTLATVGWFGDRVVWLAPQPAGPFVALTAAVTSRFPSVRPYEGAFDEVVPHLTIGHDHPRAQLQAAADAVGPQLPIHARVTSLRLITGRPEPGPSWSTRHEFALG</sequence>
<protein>
    <submittedName>
        <fullName evidence="1">2'-5' RNA ligase</fullName>
    </submittedName>
</protein>
<keyword evidence="1" id="KW-0436">Ligase</keyword>
<dbReference type="EMBL" id="JACHMF010000001">
    <property type="protein sequence ID" value="MBB4691774.1"/>
    <property type="molecule type" value="Genomic_DNA"/>
</dbReference>
<dbReference type="InterPro" id="IPR009097">
    <property type="entry name" value="Cyclic_Pdiesterase"/>
</dbReference>
<proteinExistence type="predicted"/>
<dbReference type="Gene3D" id="3.90.1140.10">
    <property type="entry name" value="Cyclic phosphodiesterase"/>
    <property type="match status" value="1"/>
</dbReference>
<dbReference type="Pfam" id="PF13563">
    <property type="entry name" value="2_5_RNA_ligase2"/>
    <property type="match status" value="1"/>
</dbReference>
<evidence type="ECO:0000313" key="1">
    <source>
        <dbReference type="EMBL" id="MBB4691774.1"/>
    </source>
</evidence>
<dbReference type="RefSeq" id="WP_184950559.1">
    <property type="nucleotide sequence ID" value="NZ_BOMC01000004.1"/>
</dbReference>
<dbReference type="Proteomes" id="UP000542742">
    <property type="component" value="Unassembled WGS sequence"/>
</dbReference>
<gene>
    <name evidence="1" type="ORF">BKA14_001922</name>
</gene>
<dbReference type="GO" id="GO:0016874">
    <property type="term" value="F:ligase activity"/>
    <property type="evidence" value="ECO:0007669"/>
    <property type="project" value="UniProtKB-KW"/>
</dbReference>
<comment type="caution">
    <text evidence="1">The sequence shown here is derived from an EMBL/GenBank/DDBJ whole genome shotgun (WGS) entry which is preliminary data.</text>
</comment>
<keyword evidence="2" id="KW-1185">Reference proteome</keyword>
<reference evidence="1 2" key="1">
    <citation type="submission" date="2020-08" db="EMBL/GenBank/DDBJ databases">
        <title>Sequencing the genomes of 1000 actinobacteria strains.</title>
        <authorList>
            <person name="Klenk H.-P."/>
        </authorList>
    </citation>
    <scope>NUCLEOTIDE SEQUENCE [LARGE SCALE GENOMIC DNA]</scope>
    <source>
        <strain evidence="1 2">DSM 45518</strain>
    </source>
</reference>
<dbReference type="AlphaFoldDB" id="A0A7W7CNY9"/>
<evidence type="ECO:0000313" key="2">
    <source>
        <dbReference type="Proteomes" id="UP000542742"/>
    </source>
</evidence>
<name>A0A7W7CNY9_9ACTN</name>
<accession>A0A7W7CNY9</accession>